<dbReference type="AlphaFoldDB" id="A0A9W7L686"/>
<reference evidence="4" key="1">
    <citation type="submission" date="2022-07" db="EMBL/GenBank/DDBJ databases">
        <title>Genome analysis of Parmales, a sister group of diatoms, reveals the evolutionary specialization of diatoms from phago-mixotrophs to photoautotrophs.</title>
        <authorList>
            <person name="Ban H."/>
            <person name="Sato S."/>
            <person name="Yoshikawa S."/>
            <person name="Kazumasa Y."/>
            <person name="Nakamura Y."/>
            <person name="Ichinomiya M."/>
            <person name="Saitoh K."/>
            <person name="Sato N."/>
            <person name="Blanc-Mathieu R."/>
            <person name="Endo H."/>
            <person name="Kuwata A."/>
            <person name="Ogata H."/>
        </authorList>
    </citation>
    <scope>NUCLEOTIDE SEQUENCE</scope>
</reference>
<evidence type="ECO:0000256" key="2">
    <source>
        <dbReference type="ARBA" id="ARBA00047639"/>
    </source>
</evidence>
<gene>
    <name evidence="4" type="ORF">TrRE_jg5650</name>
</gene>
<dbReference type="Gene3D" id="3.30.930.10">
    <property type="entry name" value="Bira Bifunctional Protein, Domain 2"/>
    <property type="match status" value="1"/>
</dbReference>
<feature type="non-terminal residue" evidence="4">
    <location>
        <position position="1"/>
    </location>
</feature>
<evidence type="ECO:0000259" key="3">
    <source>
        <dbReference type="Pfam" id="PF13393"/>
    </source>
</evidence>
<organism evidence="4 5">
    <name type="scientific">Triparma retinervis</name>
    <dbReference type="NCBI Taxonomy" id="2557542"/>
    <lineage>
        <taxon>Eukaryota</taxon>
        <taxon>Sar</taxon>
        <taxon>Stramenopiles</taxon>
        <taxon>Ochrophyta</taxon>
        <taxon>Bolidophyceae</taxon>
        <taxon>Parmales</taxon>
        <taxon>Triparmaceae</taxon>
        <taxon>Triparma</taxon>
    </lineage>
</organism>
<proteinExistence type="predicted"/>
<evidence type="ECO:0000256" key="1">
    <source>
        <dbReference type="ARBA" id="ARBA00012815"/>
    </source>
</evidence>
<sequence>SWLFSHFHSVSLSLGFSHYDAPVLESTSLYTRKAGEEVVSQLYSFTDKGGRPVSLRPEMTPSLARIVMSTKPPLPIKWYSIPQCWRYERSTRGRRREHYQWNMDVWGVPGVGAEAEVIKGMVTMMGRVGLTSGDVGVKISSRGVLREVTEMLGVGGDKFPSVCVLVDKLEKVPLEAIEGDLEELGVSREEAVKLVEVLGCKTVDELAGFVGEDSAAI</sequence>
<dbReference type="EMBL" id="BRXZ01007708">
    <property type="protein sequence ID" value="GMI32628.1"/>
    <property type="molecule type" value="Genomic_DNA"/>
</dbReference>
<comment type="catalytic activity">
    <reaction evidence="2">
        <text>tRNA(His) + L-histidine + ATP = L-histidyl-tRNA(His) + AMP + diphosphate + H(+)</text>
        <dbReference type="Rhea" id="RHEA:17313"/>
        <dbReference type="Rhea" id="RHEA-COMP:9665"/>
        <dbReference type="Rhea" id="RHEA-COMP:9689"/>
        <dbReference type="ChEBI" id="CHEBI:15378"/>
        <dbReference type="ChEBI" id="CHEBI:30616"/>
        <dbReference type="ChEBI" id="CHEBI:33019"/>
        <dbReference type="ChEBI" id="CHEBI:57595"/>
        <dbReference type="ChEBI" id="CHEBI:78442"/>
        <dbReference type="ChEBI" id="CHEBI:78527"/>
        <dbReference type="ChEBI" id="CHEBI:456215"/>
        <dbReference type="EC" id="6.1.1.21"/>
    </reaction>
</comment>
<feature type="domain" description="Class II Histidinyl-tRNA synthetase (HisRS)-like catalytic core" evidence="3">
    <location>
        <begin position="4"/>
        <end position="179"/>
    </location>
</feature>
<dbReference type="CDD" id="cd00773">
    <property type="entry name" value="HisRS-like_core"/>
    <property type="match status" value="1"/>
</dbReference>
<comment type="caution">
    <text evidence="4">The sequence shown here is derived from an EMBL/GenBank/DDBJ whole genome shotgun (WGS) entry which is preliminary data.</text>
</comment>
<dbReference type="InterPro" id="IPR041715">
    <property type="entry name" value="HisRS-like_core"/>
</dbReference>
<name>A0A9W7L686_9STRA</name>
<accession>A0A9W7L686</accession>
<keyword evidence="5" id="KW-1185">Reference proteome</keyword>
<protein>
    <recommendedName>
        <fullName evidence="1">histidine--tRNA ligase</fullName>
        <ecNumber evidence="1">6.1.1.21</ecNumber>
    </recommendedName>
</protein>
<dbReference type="GO" id="GO:0005737">
    <property type="term" value="C:cytoplasm"/>
    <property type="evidence" value="ECO:0007669"/>
    <property type="project" value="InterPro"/>
</dbReference>
<dbReference type="PANTHER" id="PTHR43707:SF1">
    <property type="entry name" value="HISTIDINE--TRNA LIGASE, MITOCHONDRIAL-RELATED"/>
    <property type="match status" value="1"/>
</dbReference>
<dbReference type="OrthoDB" id="1906957at2759"/>
<dbReference type="Pfam" id="PF13393">
    <property type="entry name" value="tRNA-synt_His"/>
    <property type="match status" value="1"/>
</dbReference>
<feature type="non-terminal residue" evidence="4">
    <location>
        <position position="217"/>
    </location>
</feature>
<evidence type="ECO:0000313" key="5">
    <source>
        <dbReference type="Proteomes" id="UP001165082"/>
    </source>
</evidence>
<dbReference type="InterPro" id="IPR004516">
    <property type="entry name" value="HisRS/HisZ"/>
</dbReference>
<dbReference type="GO" id="GO:0004821">
    <property type="term" value="F:histidine-tRNA ligase activity"/>
    <property type="evidence" value="ECO:0007669"/>
    <property type="project" value="UniProtKB-EC"/>
</dbReference>
<dbReference type="SUPFAM" id="SSF55681">
    <property type="entry name" value="Class II aaRS and biotin synthetases"/>
    <property type="match status" value="1"/>
</dbReference>
<dbReference type="Proteomes" id="UP001165082">
    <property type="component" value="Unassembled WGS sequence"/>
</dbReference>
<dbReference type="InterPro" id="IPR045864">
    <property type="entry name" value="aa-tRNA-synth_II/BPL/LPL"/>
</dbReference>
<dbReference type="GO" id="GO:0006427">
    <property type="term" value="P:histidyl-tRNA aminoacylation"/>
    <property type="evidence" value="ECO:0007669"/>
    <property type="project" value="TreeGrafter"/>
</dbReference>
<evidence type="ECO:0000313" key="4">
    <source>
        <dbReference type="EMBL" id="GMI32628.1"/>
    </source>
</evidence>
<dbReference type="EC" id="6.1.1.21" evidence="1"/>
<dbReference type="PANTHER" id="PTHR43707">
    <property type="entry name" value="HISTIDYL-TRNA SYNTHETASE"/>
    <property type="match status" value="1"/>
</dbReference>